<dbReference type="PROSITE" id="PS51257">
    <property type="entry name" value="PROKAR_LIPOPROTEIN"/>
    <property type="match status" value="1"/>
</dbReference>
<dbReference type="PANTHER" id="PTHR30535:SF7">
    <property type="entry name" value="IRON(III) DICITRATE-BINDING PROTEIN"/>
    <property type="match status" value="1"/>
</dbReference>
<dbReference type="PROSITE" id="PS50983">
    <property type="entry name" value="FE_B12_PBP"/>
    <property type="match status" value="1"/>
</dbReference>
<proteinExistence type="inferred from homology"/>
<keyword evidence="4" id="KW-1185">Reference proteome</keyword>
<dbReference type="PANTHER" id="PTHR30535">
    <property type="entry name" value="VITAMIN B12-BINDING PROTEIN"/>
    <property type="match status" value="1"/>
</dbReference>
<name>A0A5M3XPP9_9ACTN</name>
<dbReference type="Pfam" id="PF01497">
    <property type="entry name" value="Peripla_BP_2"/>
    <property type="match status" value="1"/>
</dbReference>
<evidence type="ECO:0000313" key="4">
    <source>
        <dbReference type="Proteomes" id="UP000377595"/>
    </source>
</evidence>
<dbReference type="SUPFAM" id="SSF53807">
    <property type="entry name" value="Helical backbone' metal receptor"/>
    <property type="match status" value="1"/>
</dbReference>
<dbReference type="InterPro" id="IPR050902">
    <property type="entry name" value="ABC_Transporter_SBP"/>
</dbReference>
<dbReference type="EMBL" id="BLAF01000024">
    <property type="protein sequence ID" value="GES21631.1"/>
    <property type="molecule type" value="Genomic_DNA"/>
</dbReference>
<dbReference type="Gene3D" id="3.40.50.1980">
    <property type="entry name" value="Nitrogenase molybdenum iron protein domain"/>
    <property type="match status" value="2"/>
</dbReference>
<evidence type="ECO:0000256" key="1">
    <source>
        <dbReference type="ARBA" id="ARBA00008814"/>
    </source>
</evidence>
<evidence type="ECO:0000259" key="2">
    <source>
        <dbReference type="PROSITE" id="PS50983"/>
    </source>
</evidence>
<comment type="similarity">
    <text evidence="1">Belongs to the bacterial solute-binding protein 8 family.</text>
</comment>
<sequence>MRWGVAACLLMTLTACGNGVSKKQEPGAQAVRLKSCALPLQVTSSPRRAVAMEQNATEIMLTLGLGGQMVGTAYQTDPVLPELKEAYARVPVLAKQYPGREALLSSRPDFVYSMRASAYAPEAAGPRDGLAKLGVPAYLSSNDCEDPALIPPSAEIEALYTEIEEIARIFGVQDRGQTVVAELRRRLEEAKRSAPANLDASVMWYYSGTKTPIIAGDTGLPGTFSELLKVRNAFADISRQWAEGSWEEIATRDPDVIVLADLTRGGDGDSAQAKKDFLRNDPVASQLTAVKENRFIVVPASSLDPSIRSVSAIEQVGQGLARLYG</sequence>
<dbReference type="Proteomes" id="UP000377595">
    <property type="component" value="Unassembled WGS sequence"/>
</dbReference>
<comment type="caution">
    <text evidence="3">The sequence shown here is derived from an EMBL/GenBank/DDBJ whole genome shotgun (WGS) entry which is preliminary data.</text>
</comment>
<reference evidence="3 4" key="1">
    <citation type="submission" date="2019-10" db="EMBL/GenBank/DDBJ databases">
        <title>Whole genome shotgun sequence of Acrocarpospora pleiomorpha NBRC 16267.</title>
        <authorList>
            <person name="Ichikawa N."/>
            <person name="Kimura A."/>
            <person name="Kitahashi Y."/>
            <person name="Komaki H."/>
            <person name="Oguchi A."/>
        </authorList>
    </citation>
    <scope>NUCLEOTIDE SEQUENCE [LARGE SCALE GENOMIC DNA]</scope>
    <source>
        <strain evidence="3 4">NBRC 16267</strain>
    </source>
</reference>
<dbReference type="InterPro" id="IPR002491">
    <property type="entry name" value="ABC_transptr_periplasmic_BD"/>
</dbReference>
<feature type="domain" description="Fe/B12 periplasmic-binding" evidence="2">
    <location>
        <begin position="48"/>
        <end position="325"/>
    </location>
</feature>
<organism evidence="3 4">
    <name type="scientific">Acrocarpospora pleiomorpha</name>
    <dbReference type="NCBI Taxonomy" id="90975"/>
    <lineage>
        <taxon>Bacteria</taxon>
        <taxon>Bacillati</taxon>
        <taxon>Actinomycetota</taxon>
        <taxon>Actinomycetes</taxon>
        <taxon>Streptosporangiales</taxon>
        <taxon>Streptosporangiaceae</taxon>
        <taxon>Acrocarpospora</taxon>
    </lineage>
</organism>
<protein>
    <submittedName>
        <fullName evidence="3">ABC transporter substrate-binding protein</fullName>
    </submittedName>
</protein>
<gene>
    <name evidence="3" type="ORF">Aple_045270</name>
</gene>
<accession>A0A5M3XPP9</accession>
<evidence type="ECO:0000313" key="3">
    <source>
        <dbReference type="EMBL" id="GES21631.1"/>
    </source>
</evidence>
<dbReference type="AlphaFoldDB" id="A0A5M3XPP9"/>